<dbReference type="EMBL" id="QGDD01000002">
    <property type="protein sequence ID" value="PWN03460.1"/>
    <property type="molecule type" value="Genomic_DNA"/>
</dbReference>
<name>A0A316TG84_9ACTN</name>
<feature type="transmembrane region" description="Helical" evidence="9">
    <location>
        <begin position="267"/>
        <end position="294"/>
    </location>
</feature>
<feature type="compositionally biased region" description="Basic residues" evidence="8">
    <location>
        <begin position="1"/>
        <end position="17"/>
    </location>
</feature>
<comment type="caution">
    <text evidence="10">The sequence shown here is derived from an EMBL/GenBank/DDBJ whole genome shotgun (WGS) entry which is preliminary data.</text>
</comment>
<evidence type="ECO:0000256" key="1">
    <source>
        <dbReference type="ARBA" id="ARBA00004651"/>
    </source>
</evidence>
<feature type="region of interest" description="Disordered" evidence="8">
    <location>
        <begin position="1"/>
        <end position="110"/>
    </location>
</feature>
<dbReference type="Proteomes" id="UP000245507">
    <property type="component" value="Unassembled WGS sequence"/>
</dbReference>
<keyword evidence="4" id="KW-0808">Transferase</keyword>
<evidence type="ECO:0000256" key="6">
    <source>
        <dbReference type="ARBA" id="ARBA00022989"/>
    </source>
</evidence>
<feature type="transmembrane region" description="Helical" evidence="9">
    <location>
        <begin position="117"/>
        <end position="135"/>
    </location>
</feature>
<feature type="transmembrane region" description="Helical" evidence="9">
    <location>
        <begin position="306"/>
        <end position="325"/>
    </location>
</feature>
<evidence type="ECO:0000256" key="7">
    <source>
        <dbReference type="ARBA" id="ARBA00023136"/>
    </source>
</evidence>
<gene>
    <name evidence="10" type="ORF">DJ010_04895</name>
</gene>
<evidence type="ECO:0000256" key="2">
    <source>
        <dbReference type="ARBA" id="ARBA00022475"/>
    </source>
</evidence>
<dbReference type="GO" id="GO:0016763">
    <property type="term" value="F:pentosyltransferase activity"/>
    <property type="evidence" value="ECO:0007669"/>
    <property type="project" value="TreeGrafter"/>
</dbReference>
<reference evidence="10 11" key="1">
    <citation type="submission" date="2018-05" db="EMBL/GenBank/DDBJ databases">
        <title>Nocardioides silvaticus genome.</title>
        <authorList>
            <person name="Li C."/>
            <person name="Wang G."/>
        </authorList>
    </citation>
    <scope>NUCLEOTIDE SEQUENCE [LARGE SCALE GENOMIC DNA]</scope>
    <source>
        <strain evidence="10 11">CCTCC AB 2018079</strain>
    </source>
</reference>
<keyword evidence="6 9" id="KW-1133">Transmembrane helix</keyword>
<feature type="compositionally biased region" description="Basic and acidic residues" evidence="8">
    <location>
        <begin position="26"/>
        <end position="38"/>
    </location>
</feature>
<evidence type="ECO:0000313" key="11">
    <source>
        <dbReference type="Proteomes" id="UP000245507"/>
    </source>
</evidence>
<feature type="transmembrane region" description="Helical" evidence="9">
    <location>
        <begin position="188"/>
        <end position="209"/>
    </location>
</feature>
<organism evidence="10 11">
    <name type="scientific">Nocardioides silvaticus</name>
    <dbReference type="NCBI Taxonomy" id="2201891"/>
    <lineage>
        <taxon>Bacteria</taxon>
        <taxon>Bacillati</taxon>
        <taxon>Actinomycetota</taxon>
        <taxon>Actinomycetes</taxon>
        <taxon>Propionibacteriales</taxon>
        <taxon>Nocardioidaceae</taxon>
        <taxon>Nocardioides</taxon>
    </lineage>
</organism>
<evidence type="ECO:0000256" key="8">
    <source>
        <dbReference type="SAM" id="MobiDB-lite"/>
    </source>
</evidence>
<evidence type="ECO:0000256" key="4">
    <source>
        <dbReference type="ARBA" id="ARBA00022679"/>
    </source>
</evidence>
<dbReference type="GO" id="GO:0005886">
    <property type="term" value="C:plasma membrane"/>
    <property type="evidence" value="ECO:0007669"/>
    <property type="project" value="UniProtKB-SubCell"/>
</dbReference>
<comment type="subcellular location">
    <subcellularLocation>
        <location evidence="1">Cell membrane</location>
        <topology evidence="1">Multi-pass membrane protein</topology>
    </subcellularLocation>
</comment>
<keyword evidence="11" id="KW-1185">Reference proteome</keyword>
<evidence type="ECO:0000256" key="9">
    <source>
        <dbReference type="SAM" id="Phobius"/>
    </source>
</evidence>
<feature type="compositionally biased region" description="Low complexity" evidence="8">
    <location>
        <begin position="58"/>
        <end position="90"/>
    </location>
</feature>
<feature type="transmembrane region" description="Helical" evidence="9">
    <location>
        <begin position="240"/>
        <end position="258"/>
    </location>
</feature>
<dbReference type="GO" id="GO:0010041">
    <property type="term" value="P:response to iron(III) ion"/>
    <property type="evidence" value="ECO:0007669"/>
    <property type="project" value="TreeGrafter"/>
</dbReference>
<keyword evidence="2" id="KW-1003">Cell membrane</keyword>
<protein>
    <submittedName>
        <fullName evidence="10">Uncharacterized protein</fullName>
    </submittedName>
</protein>
<dbReference type="PANTHER" id="PTHR33908:SF3">
    <property type="entry name" value="UNDECAPRENYL PHOSPHATE-ALPHA-4-AMINO-4-DEOXY-L-ARABINOSE ARABINOSYL TRANSFERASE"/>
    <property type="match status" value="1"/>
</dbReference>
<proteinExistence type="predicted"/>
<keyword evidence="7 9" id="KW-0472">Membrane</keyword>
<sequence length="584" mass="62712">MRDRVRHRRQERHRGGHLLRGLPAGRELRDLPAGDGSHRRPPGCRHRDRGARGHRAARCGGRVAGDPRGCRGAAGDQGGRRQAAGPALRPARPRPRQNFGANQQADTEGAGLRRRHLSALVTGLVATALGLAWAGRPTIWYDEAVTLSLLERPFGDTWTVLREIDAVHGAYYVALRGWSLLAGDSIEAVRAFSALGVGVTAAAVVLLVARHQRLRTAVAAGLVCGIAPGLAWTALDGRSYAWSAAFAVLATLALENACRNRKRPRDWVLYGAVCVLACCWHLYLALLVVGHGAAVMVGFPKGRVPWTLTAVGTAIAGVPIGLVAWSQRDQVAWLTDTNYSGDRMLLNQLASGQAADPDWLRWVFAIGLIAFALLGIAKLWRKSRRWLPSVLALWGGVPTVVAVVCAVVADGGMHPRYVTFAVPAYAIAATVGAFALPRWTPAVAAVAGLAVVVPILVAQRGESAKPDDLRRLSATAAEVDADAVYFTVPKARSIAAAYPEPFEDEVDISADPDPELDPFFPTIRDAETIKGVDVDGLRVLVYGTRNDRAADRLRELGCRSEPVTTDRHFVVTLFTCPSLSPAAR</sequence>
<feature type="transmembrane region" description="Helical" evidence="9">
    <location>
        <begin position="216"/>
        <end position="234"/>
    </location>
</feature>
<keyword evidence="3" id="KW-0328">Glycosyltransferase</keyword>
<dbReference type="GO" id="GO:0009103">
    <property type="term" value="P:lipopolysaccharide biosynthetic process"/>
    <property type="evidence" value="ECO:0007669"/>
    <property type="project" value="UniProtKB-ARBA"/>
</dbReference>
<dbReference type="InterPro" id="IPR050297">
    <property type="entry name" value="LipidA_mod_glycosyltrf_83"/>
</dbReference>
<feature type="transmembrane region" description="Helical" evidence="9">
    <location>
        <begin position="386"/>
        <end position="409"/>
    </location>
</feature>
<evidence type="ECO:0000256" key="3">
    <source>
        <dbReference type="ARBA" id="ARBA00022676"/>
    </source>
</evidence>
<evidence type="ECO:0000313" key="10">
    <source>
        <dbReference type="EMBL" id="PWN03460.1"/>
    </source>
</evidence>
<dbReference type="AlphaFoldDB" id="A0A316TG84"/>
<evidence type="ECO:0000256" key="5">
    <source>
        <dbReference type="ARBA" id="ARBA00022692"/>
    </source>
</evidence>
<feature type="transmembrane region" description="Helical" evidence="9">
    <location>
        <begin position="442"/>
        <end position="461"/>
    </location>
</feature>
<feature type="transmembrane region" description="Helical" evidence="9">
    <location>
        <begin position="359"/>
        <end position="380"/>
    </location>
</feature>
<keyword evidence="5 9" id="KW-0812">Transmembrane</keyword>
<feature type="compositionally biased region" description="Basic residues" evidence="8">
    <location>
        <begin position="39"/>
        <end position="57"/>
    </location>
</feature>
<accession>A0A316TG84</accession>
<dbReference type="PANTHER" id="PTHR33908">
    <property type="entry name" value="MANNOSYLTRANSFERASE YKCB-RELATED"/>
    <property type="match status" value="1"/>
</dbReference>
<feature type="transmembrane region" description="Helical" evidence="9">
    <location>
        <begin position="416"/>
        <end position="436"/>
    </location>
</feature>